<proteinExistence type="predicted"/>
<reference evidence="2" key="1">
    <citation type="submission" date="2021-06" db="EMBL/GenBank/DDBJ databases">
        <authorList>
            <person name="Arsene-Ploetze F."/>
        </authorList>
    </citation>
    <scope>NUCLEOTIDE SEQUENCE</scope>
    <source>
        <strain evidence="2">SBRY1</strain>
    </source>
</reference>
<keyword evidence="3" id="KW-1185">Reference proteome</keyword>
<evidence type="ECO:0000313" key="2">
    <source>
        <dbReference type="EMBL" id="CAG7641337.1"/>
    </source>
</evidence>
<organism evidence="2 3">
    <name type="scientific">Actinacidiphila bryophytorum</name>
    <dbReference type="NCBI Taxonomy" id="1436133"/>
    <lineage>
        <taxon>Bacteria</taxon>
        <taxon>Bacillati</taxon>
        <taxon>Actinomycetota</taxon>
        <taxon>Actinomycetes</taxon>
        <taxon>Kitasatosporales</taxon>
        <taxon>Streptomycetaceae</taxon>
        <taxon>Actinacidiphila</taxon>
    </lineage>
</organism>
<protein>
    <submittedName>
        <fullName evidence="2">Uncharacterized protein</fullName>
    </submittedName>
</protein>
<sequence length="153" mass="16541">MPGHGIRHRLKEHQRPRPPPAIHHIRDMHRADDIAERTDHDDRGPRRGETGCETRQAAGRRRRHTVTDRPPAHGNDGRRHAAGGGGRWRCGRGGRASRALVDFRARRRRCGSGQAAGRGGRCQGAEGGDHEARDGWGVGVGGGFGPGGRGDDA</sequence>
<comment type="caution">
    <text evidence="2">The sequence shown here is derived from an EMBL/GenBank/DDBJ whole genome shotgun (WGS) entry which is preliminary data.</text>
</comment>
<accession>A0A9W4M9Q4</accession>
<feature type="compositionally biased region" description="Gly residues" evidence="1">
    <location>
        <begin position="82"/>
        <end position="94"/>
    </location>
</feature>
<feature type="region of interest" description="Disordered" evidence="1">
    <location>
        <begin position="1"/>
        <end position="153"/>
    </location>
</feature>
<evidence type="ECO:0000313" key="3">
    <source>
        <dbReference type="Proteomes" id="UP001153328"/>
    </source>
</evidence>
<evidence type="ECO:0000256" key="1">
    <source>
        <dbReference type="SAM" id="MobiDB-lite"/>
    </source>
</evidence>
<dbReference type="Proteomes" id="UP001153328">
    <property type="component" value="Unassembled WGS sequence"/>
</dbReference>
<feature type="compositionally biased region" description="Basic and acidic residues" evidence="1">
    <location>
        <begin position="24"/>
        <end position="52"/>
    </location>
</feature>
<feature type="compositionally biased region" description="Gly residues" evidence="1">
    <location>
        <begin position="136"/>
        <end position="153"/>
    </location>
</feature>
<dbReference type="EMBL" id="CAJVAX010000017">
    <property type="protein sequence ID" value="CAG7641337.1"/>
    <property type="molecule type" value="Genomic_DNA"/>
</dbReference>
<dbReference type="AlphaFoldDB" id="A0A9W4M9Q4"/>
<feature type="compositionally biased region" description="Basic and acidic residues" evidence="1">
    <location>
        <begin position="65"/>
        <end position="79"/>
    </location>
</feature>
<feature type="compositionally biased region" description="Basic residues" evidence="1">
    <location>
        <begin position="1"/>
        <end position="16"/>
    </location>
</feature>
<name>A0A9W4M9Q4_9ACTN</name>
<feature type="compositionally biased region" description="Gly residues" evidence="1">
    <location>
        <begin position="114"/>
        <end position="126"/>
    </location>
</feature>
<gene>
    <name evidence="2" type="ORF">SBRY_30526</name>
</gene>